<dbReference type="PROSITE" id="PS51459">
    <property type="entry name" value="FIDO"/>
    <property type="match status" value="1"/>
</dbReference>
<dbReference type="SUPFAM" id="SSF140931">
    <property type="entry name" value="Fic-like"/>
    <property type="match status" value="1"/>
</dbReference>
<comment type="caution">
    <text evidence="2">The sequence shown here is derived from an EMBL/GenBank/DDBJ whole genome shotgun (WGS) entry which is preliminary data.</text>
</comment>
<reference evidence="2 3" key="1">
    <citation type="submission" date="2020-09" db="EMBL/GenBank/DDBJ databases">
        <title>Novel species of Mucilaginibacter isolated from a glacier on the Tibetan Plateau.</title>
        <authorList>
            <person name="Liu Q."/>
            <person name="Xin Y.-H."/>
        </authorList>
    </citation>
    <scope>NUCLEOTIDE SEQUENCE [LARGE SCALE GENOMIC DNA]</scope>
    <source>
        <strain evidence="2 3">ZT4R22</strain>
    </source>
</reference>
<evidence type="ECO:0000259" key="1">
    <source>
        <dbReference type="PROSITE" id="PS51459"/>
    </source>
</evidence>
<protein>
    <submittedName>
        <fullName evidence="2">Fic family protein</fullName>
    </submittedName>
</protein>
<dbReference type="InterPro" id="IPR036597">
    <property type="entry name" value="Fido-like_dom_sf"/>
</dbReference>
<proteinExistence type="predicted"/>
<dbReference type="EMBL" id="JACWMY010000012">
    <property type="protein sequence ID" value="MBD1366406.1"/>
    <property type="molecule type" value="Genomic_DNA"/>
</dbReference>
<dbReference type="Proteomes" id="UP000606600">
    <property type="component" value="Unassembled WGS sequence"/>
</dbReference>
<evidence type="ECO:0000313" key="3">
    <source>
        <dbReference type="Proteomes" id="UP000606600"/>
    </source>
</evidence>
<dbReference type="InterPro" id="IPR003812">
    <property type="entry name" value="Fido"/>
</dbReference>
<sequence length="461" mass="52553">MNLKLETEFSKAPILQEVDALKKQIDDMRPLPEDLEGRVMQKLRLDWNYHSNAIEGNKLNYGETVAFLMEGITAKGKPLKDHLDIRGHNEAINFLLSIVKDARPISESEIRSLHKMILVEPYDVSAQTADGLPTTKRITLGEYKTSANHVRTATGEMHYYATPEETPAKMQELMEWYSEVNNNEDIHPIVTAALFHHKFVSIHPFDDGNGRLSRILMNLILMQKGYPPVVIKMDDRTNYYSLLSRADNGDGWPFVEYIAVEVERSFQLYLKAANGDDIDEDEDIDKEIALFKAELLGSTNVKYKKSLPEINRILVSELSSLAQKLISKVSQFEDVFFDISNSVVLMLQDKATPKVYSSVENILSHGTQIERDNILNAMELITIAFNFKKFKNINNDFDIITWVAFTFNDYNYSILLPNGFVLLSKLYRQPLTNSEMNSIVKGFISELTTAINEKLKKPGVN</sequence>
<keyword evidence="3" id="KW-1185">Reference proteome</keyword>
<evidence type="ECO:0000313" key="2">
    <source>
        <dbReference type="EMBL" id="MBD1366406.1"/>
    </source>
</evidence>
<name>A0ABR7WVU2_9SPHI</name>
<organism evidence="2 3">
    <name type="scientific">Mucilaginibacter pankratovii</name>
    <dbReference type="NCBI Taxonomy" id="2772110"/>
    <lineage>
        <taxon>Bacteria</taxon>
        <taxon>Pseudomonadati</taxon>
        <taxon>Bacteroidota</taxon>
        <taxon>Sphingobacteriia</taxon>
        <taxon>Sphingobacteriales</taxon>
        <taxon>Sphingobacteriaceae</taxon>
        <taxon>Mucilaginibacter</taxon>
    </lineage>
</organism>
<dbReference type="Pfam" id="PF02661">
    <property type="entry name" value="Fic"/>
    <property type="match status" value="1"/>
</dbReference>
<dbReference type="PANTHER" id="PTHR13504:SF38">
    <property type="entry name" value="FIDO DOMAIN-CONTAINING PROTEIN"/>
    <property type="match status" value="1"/>
</dbReference>
<dbReference type="InterPro" id="IPR040198">
    <property type="entry name" value="Fido_containing"/>
</dbReference>
<gene>
    <name evidence="2" type="ORF">IDJ77_21515</name>
</gene>
<dbReference type="RefSeq" id="WP_191191051.1">
    <property type="nucleotide sequence ID" value="NZ_JACWMY010000012.1"/>
</dbReference>
<dbReference type="PANTHER" id="PTHR13504">
    <property type="entry name" value="FIDO DOMAIN-CONTAINING PROTEIN DDB_G0283145"/>
    <property type="match status" value="1"/>
</dbReference>
<dbReference type="Gene3D" id="1.10.3290.10">
    <property type="entry name" value="Fido-like domain"/>
    <property type="match status" value="1"/>
</dbReference>
<accession>A0ABR7WVU2</accession>
<feature type="domain" description="Fido" evidence="1">
    <location>
        <begin position="105"/>
        <end position="260"/>
    </location>
</feature>